<accession>A0A371HGC0</accession>
<dbReference type="EMBL" id="QJKJ01002667">
    <property type="protein sequence ID" value="RDY01851.1"/>
    <property type="molecule type" value="Genomic_DNA"/>
</dbReference>
<sequence>MISLGYRQSQGDHTLFIKHSPDGKLTLFLVYVDDMTIIGDDEIEKLTLKEKLGTQFEMKEGCIFQTRYLYLLKYVLDLLKETGKLRCKTLGSNQREVPILEIGRKIDLLTPTLGQIFPILLV</sequence>
<evidence type="ECO:0008006" key="3">
    <source>
        <dbReference type="Google" id="ProtNLM"/>
    </source>
</evidence>
<dbReference type="AlphaFoldDB" id="A0A371HGC0"/>
<feature type="non-terminal residue" evidence="1">
    <location>
        <position position="1"/>
    </location>
</feature>
<dbReference type="OrthoDB" id="128382at2759"/>
<gene>
    <name evidence="1" type="ORF">CR513_14781</name>
</gene>
<protein>
    <recommendedName>
        <fullName evidence="3">Reverse transcriptase Ty1/copia-type domain-containing protein</fullName>
    </recommendedName>
</protein>
<organism evidence="1 2">
    <name type="scientific">Mucuna pruriens</name>
    <name type="common">Velvet bean</name>
    <name type="synonym">Dolichos pruriens</name>
    <dbReference type="NCBI Taxonomy" id="157652"/>
    <lineage>
        <taxon>Eukaryota</taxon>
        <taxon>Viridiplantae</taxon>
        <taxon>Streptophyta</taxon>
        <taxon>Embryophyta</taxon>
        <taxon>Tracheophyta</taxon>
        <taxon>Spermatophyta</taxon>
        <taxon>Magnoliopsida</taxon>
        <taxon>eudicotyledons</taxon>
        <taxon>Gunneridae</taxon>
        <taxon>Pentapetalae</taxon>
        <taxon>rosids</taxon>
        <taxon>fabids</taxon>
        <taxon>Fabales</taxon>
        <taxon>Fabaceae</taxon>
        <taxon>Papilionoideae</taxon>
        <taxon>50 kb inversion clade</taxon>
        <taxon>NPAAA clade</taxon>
        <taxon>indigoferoid/millettioid clade</taxon>
        <taxon>Phaseoleae</taxon>
        <taxon>Mucuna</taxon>
    </lineage>
</organism>
<reference evidence="1" key="1">
    <citation type="submission" date="2018-05" db="EMBL/GenBank/DDBJ databases">
        <title>Draft genome of Mucuna pruriens seed.</title>
        <authorList>
            <person name="Nnadi N.E."/>
            <person name="Vos R."/>
            <person name="Hasami M.H."/>
            <person name="Devisetty U.K."/>
            <person name="Aguiy J.C."/>
        </authorList>
    </citation>
    <scope>NUCLEOTIDE SEQUENCE [LARGE SCALE GENOMIC DNA]</scope>
    <source>
        <strain evidence="1">JCA_2017</strain>
    </source>
</reference>
<evidence type="ECO:0000313" key="2">
    <source>
        <dbReference type="Proteomes" id="UP000257109"/>
    </source>
</evidence>
<evidence type="ECO:0000313" key="1">
    <source>
        <dbReference type="EMBL" id="RDY01851.1"/>
    </source>
</evidence>
<keyword evidence="2" id="KW-1185">Reference proteome</keyword>
<name>A0A371HGC0_MUCPR</name>
<dbReference type="Proteomes" id="UP000257109">
    <property type="component" value="Unassembled WGS sequence"/>
</dbReference>
<proteinExistence type="predicted"/>
<comment type="caution">
    <text evidence="1">The sequence shown here is derived from an EMBL/GenBank/DDBJ whole genome shotgun (WGS) entry which is preliminary data.</text>
</comment>